<keyword evidence="3" id="KW-1185">Reference proteome</keyword>
<dbReference type="NCBIfam" id="TIGR01640">
    <property type="entry name" value="F_box_assoc_1"/>
    <property type="match status" value="1"/>
</dbReference>
<dbReference type="PANTHER" id="PTHR31672">
    <property type="entry name" value="BNACNNG10540D PROTEIN"/>
    <property type="match status" value="1"/>
</dbReference>
<dbReference type="SUPFAM" id="SSF81383">
    <property type="entry name" value="F-box domain"/>
    <property type="match status" value="1"/>
</dbReference>
<dbReference type="STRING" id="218851.A0A2G5FA52"/>
<name>A0A2G5FA52_AQUCA</name>
<dbReference type="Proteomes" id="UP000230069">
    <property type="component" value="Unassembled WGS sequence"/>
</dbReference>
<protein>
    <recommendedName>
        <fullName evidence="1">F-box domain-containing protein</fullName>
    </recommendedName>
</protein>
<dbReference type="Pfam" id="PF07734">
    <property type="entry name" value="FBA_1"/>
    <property type="match status" value="1"/>
</dbReference>
<sequence>MATLLPEEIIADILSRVPTKSVMRFRCVCKPWCRLTSESTFIETHFNRSIEKQGYEKCENLNLFLASKPDFIMKNVKSTTTYTDGREDSFGDGTLNLTRTHMYSVVEDEAVEIENPLEPCFHETLVLGSCNGLICLYTWNRLCLLNPATREYKKFNFIGGFDSKNIIYGFGYSSVDDVYKVIYIVPKYDTDEDYNYSEFNIFPVSETTPPMSGHVGLKFLNKKESGILLNETLHWAVMDNYNDYARVFSFCLRDNVGKEVPRPNNVKKKAKISIGVLGGQLCLLSKFSTSDTEIWVMKNYGESNSWTKLFEIEGYFIPSIPISRPYSHYGITDKYLLNMKPLYFAKNGEVLITNGRDLVLYNPLWKGARNLEIHGITDQTNTGKVVTYIASLVTLKSGTYAREEKQADDKWRNLRVRIQQYGSTSAGSVDESISLVCDKP</sequence>
<evidence type="ECO:0000259" key="1">
    <source>
        <dbReference type="PROSITE" id="PS50181"/>
    </source>
</evidence>
<gene>
    <name evidence="2" type="ORF">AQUCO_00100389v1</name>
</gene>
<dbReference type="Gene3D" id="1.20.1280.50">
    <property type="match status" value="1"/>
</dbReference>
<evidence type="ECO:0000313" key="2">
    <source>
        <dbReference type="EMBL" id="PIA64878.1"/>
    </source>
</evidence>
<reference evidence="2 3" key="1">
    <citation type="submission" date="2017-09" db="EMBL/GenBank/DDBJ databases">
        <title>WGS assembly of Aquilegia coerulea Goldsmith.</title>
        <authorList>
            <person name="Hodges S."/>
            <person name="Kramer E."/>
            <person name="Nordborg M."/>
            <person name="Tomkins J."/>
            <person name="Borevitz J."/>
            <person name="Derieg N."/>
            <person name="Yan J."/>
            <person name="Mihaltcheva S."/>
            <person name="Hayes R.D."/>
            <person name="Rokhsar D."/>
        </authorList>
    </citation>
    <scope>NUCLEOTIDE SEQUENCE [LARGE SCALE GENOMIC DNA]</scope>
    <source>
        <strain evidence="3">cv. Goldsmith</strain>
    </source>
</reference>
<dbReference type="OrthoDB" id="591557at2759"/>
<dbReference type="PANTHER" id="PTHR31672:SF13">
    <property type="entry name" value="F-BOX PROTEIN CPR30-LIKE"/>
    <property type="match status" value="1"/>
</dbReference>
<accession>A0A2G5FA52</accession>
<organism evidence="2 3">
    <name type="scientific">Aquilegia coerulea</name>
    <name type="common">Rocky mountain columbine</name>
    <dbReference type="NCBI Taxonomy" id="218851"/>
    <lineage>
        <taxon>Eukaryota</taxon>
        <taxon>Viridiplantae</taxon>
        <taxon>Streptophyta</taxon>
        <taxon>Embryophyta</taxon>
        <taxon>Tracheophyta</taxon>
        <taxon>Spermatophyta</taxon>
        <taxon>Magnoliopsida</taxon>
        <taxon>Ranunculales</taxon>
        <taxon>Ranunculaceae</taxon>
        <taxon>Thalictroideae</taxon>
        <taxon>Aquilegia</taxon>
    </lineage>
</organism>
<dbReference type="InterPro" id="IPR017451">
    <property type="entry name" value="F-box-assoc_interact_dom"/>
</dbReference>
<dbReference type="FunCoup" id="A0A2G5FA52">
    <property type="interactions" value="898"/>
</dbReference>
<dbReference type="Pfam" id="PF00646">
    <property type="entry name" value="F-box"/>
    <property type="match status" value="1"/>
</dbReference>
<feature type="domain" description="F-box" evidence="1">
    <location>
        <begin position="1"/>
        <end position="49"/>
    </location>
</feature>
<dbReference type="InterPro" id="IPR006527">
    <property type="entry name" value="F-box-assoc_dom_typ1"/>
</dbReference>
<dbReference type="InterPro" id="IPR001810">
    <property type="entry name" value="F-box_dom"/>
</dbReference>
<dbReference type="EMBL" id="KZ305018">
    <property type="protein sequence ID" value="PIA64878.1"/>
    <property type="molecule type" value="Genomic_DNA"/>
</dbReference>
<dbReference type="SMART" id="SM00256">
    <property type="entry name" value="FBOX"/>
    <property type="match status" value="1"/>
</dbReference>
<dbReference type="AlphaFoldDB" id="A0A2G5FA52"/>
<dbReference type="InterPro" id="IPR050796">
    <property type="entry name" value="SCF_F-box_component"/>
</dbReference>
<dbReference type="InterPro" id="IPR036047">
    <property type="entry name" value="F-box-like_dom_sf"/>
</dbReference>
<dbReference type="InParanoid" id="A0A2G5FA52"/>
<evidence type="ECO:0000313" key="3">
    <source>
        <dbReference type="Proteomes" id="UP000230069"/>
    </source>
</evidence>
<dbReference type="PROSITE" id="PS50181">
    <property type="entry name" value="FBOX"/>
    <property type="match status" value="1"/>
</dbReference>
<proteinExistence type="predicted"/>
<dbReference type="CDD" id="cd22157">
    <property type="entry name" value="F-box_AtFBW1-like"/>
    <property type="match status" value="1"/>
</dbReference>